<dbReference type="GO" id="GO:0006062">
    <property type="term" value="P:sorbitol catabolic process"/>
    <property type="evidence" value="ECO:0007669"/>
    <property type="project" value="TreeGrafter"/>
</dbReference>
<name>A0A0D2A306_9PEZI</name>
<dbReference type="EC" id="1.1.1.9" evidence="8"/>
<dbReference type="EMBL" id="KN847557">
    <property type="protein sequence ID" value="KIW01158.1"/>
    <property type="molecule type" value="Genomic_DNA"/>
</dbReference>
<evidence type="ECO:0000256" key="9">
    <source>
        <dbReference type="ARBA" id="ARBA00030139"/>
    </source>
</evidence>
<dbReference type="RefSeq" id="XP_016211027.1">
    <property type="nucleotide sequence ID" value="XM_016361207.1"/>
</dbReference>
<proteinExistence type="inferred from homology"/>
<keyword evidence="4 10" id="KW-0862">Zinc</keyword>
<dbReference type="Pfam" id="PF08240">
    <property type="entry name" value="ADH_N"/>
    <property type="match status" value="1"/>
</dbReference>
<dbReference type="PANTHER" id="PTHR43161:SF9">
    <property type="entry name" value="SORBITOL DEHYDROGENASE"/>
    <property type="match status" value="1"/>
</dbReference>
<evidence type="ECO:0000256" key="1">
    <source>
        <dbReference type="ARBA" id="ARBA00001947"/>
    </source>
</evidence>
<dbReference type="PROSITE" id="PS00059">
    <property type="entry name" value="ADH_ZINC"/>
    <property type="match status" value="1"/>
</dbReference>
<comment type="similarity">
    <text evidence="2 10">Belongs to the zinc-containing alcohol dehydrogenase family.</text>
</comment>
<evidence type="ECO:0000256" key="8">
    <source>
        <dbReference type="ARBA" id="ARBA00026119"/>
    </source>
</evidence>
<dbReference type="Gene3D" id="3.90.180.10">
    <property type="entry name" value="Medium-chain alcohol dehydrogenases, catalytic domain"/>
    <property type="match status" value="1"/>
</dbReference>
<dbReference type="SUPFAM" id="SSF51735">
    <property type="entry name" value="NAD(P)-binding Rossmann-fold domains"/>
    <property type="match status" value="1"/>
</dbReference>
<reference evidence="12 13" key="1">
    <citation type="submission" date="2015-01" db="EMBL/GenBank/DDBJ databases">
        <title>The Genome Sequence of Ochroconis gallopava CBS43764.</title>
        <authorList>
            <consortium name="The Broad Institute Genomics Platform"/>
            <person name="Cuomo C."/>
            <person name="de Hoog S."/>
            <person name="Gorbushina A."/>
            <person name="Stielow B."/>
            <person name="Teixiera M."/>
            <person name="Abouelleil A."/>
            <person name="Chapman S.B."/>
            <person name="Priest M."/>
            <person name="Young S.K."/>
            <person name="Wortman J."/>
            <person name="Nusbaum C."/>
            <person name="Birren B."/>
        </authorList>
    </citation>
    <scope>NUCLEOTIDE SEQUENCE [LARGE SCALE GENOMIC DNA]</scope>
    <source>
        <strain evidence="12 13">CBS 43764</strain>
    </source>
</reference>
<dbReference type="OrthoDB" id="1879366at2759"/>
<dbReference type="GO" id="GO:0008270">
    <property type="term" value="F:zinc ion binding"/>
    <property type="evidence" value="ECO:0007669"/>
    <property type="project" value="InterPro"/>
</dbReference>
<evidence type="ECO:0000256" key="7">
    <source>
        <dbReference type="ARBA" id="ARBA00025713"/>
    </source>
</evidence>
<evidence type="ECO:0000256" key="4">
    <source>
        <dbReference type="ARBA" id="ARBA00022833"/>
    </source>
</evidence>
<keyword evidence="13" id="KW-1185">Reference proteome</keyword>
<dbReference type="HOGENOM" id="CLU_026673_11_5_1"/>
<dbReference type="VEuPathDB" id="FungiDB:PV09_07444"/>
<dbReference type="InterPro" id="IPR013149">
    <property type="entry name" value="ADH-like_C"/>
</dbReference>
<evidence type="ECO:0000313" key="12">
    <source>
        <dbReference type="EMBL" id="KIW01158.1"/>
    </source>
</evidence>
<dbReference type="Proteomes" id="UP000053259">
    <property type="component" value="Unassembled WGS sequence"/>
</dbReference>
<dbReference type="Gene3D" id="3.40.50.720">
    <property type="entry name" value="NAD(P)-binding Rossmann-like Domain"/>
    <property type="match status" value="1"/>
</dbReference>
<dbReference type="InterPro" id="IPR011032">
    <property type="entry name" value="GroES-like_sf"/>
</dbReference>
<dbReference type="GeneID" id="27315417"/>
<dbReference type="SMART" id="SM00829">
    <property type="entry name" value="PKS_ER"/>
    <property type="match status" value="1"/>
</dbReference>
<dbReference type="InterPro" id="IPR002328">
    <property type="entry name" value="ADH_Zn_CS"/>
</dbReference>
<evidence type="ECO:0000313" key="13">
    <source>
        <dbReference type="Proteomes" id="UP000053259"/>
    </source>
</evidence>
<dbReference type="InParanoid" id="A0A0D2A306"/>
<dbReference type="SUPFAM" id="SSF50129">
    <property type="entry name" value="GroES-like"/>
    <property type="match status" value="1"/>
</dbReference>
<evidence type="ECO:0000256" key="5">
    <source>
        <dbReference type="ARBA" id="ARBA00023002"/>
    </source>
</evidence>
<dbReference type="Pfam" id="PF00107">
    <property type="entry name" value="ADH_zinc_N"/>
    <property type="match status" value="1"/>
</dbReference>
<sequence>MCSIESNRCAVSVGPKKFEIQDRPLPEDPLQPTEVLVKVIATGICGSDAHLWEVGTPKPLALGHESVGIIIEVGSNVKDRKIGDRVAIEPRQSCHECYFCKRGHPNTCTNFTHCSTPPTEGSLCQYFRCKFARAVPIGDKISWEVAGCIQPLAVTVQLCRKAKLRPHQTVAVFGCGPLGLLVMAVAKAYGARRVIAFDIEQSRVDFATKHYADIGVLCPKDSSQDPEAFAKQFLTSKLKETGLEMGFDVAFEVTGAESAAMMAIYALRAQGTYVQAGLHWKPPRMPMLWVVAKELKIVGSVSYGWGCFEEAIDLIDRKLVDLSPMITATYPLTQSQQAFEAQARREDIKIIIMNQQ</sequence>
<evidence type="ECO:0000256" key="10">
    <source>
        <dbReference type="RuleBase" id="RU361277"/>
    </source>
</evidence>
<comment type="pathway">
    <text evidence="7">Carbohydrate degradation; L-arabinose degradation via L-arabinitol; D-xylulose 5-phosphate from L-arabinose (fungal route): step 4/5.</text>
</comment>
<evidence type="ECO:0000259" key="11">
    <source>
        <dbReference type="SMART" id="SM00829"/>
    </source>
</evidence>
<keyword evidence="5" id="KW-0560">Oxidoreductase</keyword>
<dbReference type="PANTHER" id="PTHR43161">
    <property type="entry name" value="SORBITOL DEHYDROGENASE"/>
    <property type="match status" value="1"/>
</dbReference>
<dbReference type="InterPro" id="IPR020843">
    <property type="entry name" value="ER"/>
</dbReference>
<evidence type="ECO:0000256" key="3">
    <source>
        <dbReference type="ARBA" id="ARBA00022723"/>
    </source>
</evidence>
<dbReference type="InterPro" id="IPR013154">
    <property type="entry name" value="ADH-like_N"/>
</dbReference>
<evidence type="ECO:0000256" key="6">
    <source>
        <dbReference type="ARBA" id="ARBA00024843"/>
    </source>
</evidence>
<dbReference type="InterPro" id="IPR036291">
    <property type="entry name" value="NAD(P)-bd_dom_sf"/>
</dbReference>
<dbReference type="STRING" id="253628.A0A0D2A306"/>
<dbReference type="GO" id="GO:0003939">
    <property type="term" value="F:L-iditol 2-dehydrogenase (NAD+) activity"/>
    <property type="evidence" value="ECO:0007669"/>
    <property type="project" value="TreeGrafter"/>
</dbReference>
<comment type="cofactor">
    <cofactor evidence="1 10">
        <name>Zn(2+)</name>
        <dbReference type="ChEBI" id="CHEBI:29105"/>
    </cofactor>
</comment>
<comment type="function">
    <text evidence="6">Xylitol dehydrogenase which catalyzes the conversion of xylitol to D-xylulose. Xylose is a major component of hemicelluloses such as xylan. Most fungi utilize D-xylose via three enzymatic reactions, xylose reductase (XR), xylitol dehydrogenase (XDH), and xylulokinase, to form xylulose 5-phosphate, which enters pentose phosphate pathway.</text>
</comment>
<feature type="domain" description="Enoyl reductase (ER)" evidence="11">
    <location>
        <begin position="14"/>
        <end position="352"/>
    </location>
</feature>
<keyword evidence="3 10" id="KW-0479">Metal-binding</keyword>
<dbReference type="GO" id="GO:0046526">
    <property type="term" value="F:D-xylulose reductase activity"/>
    <property type="evidence" value="ECO:0007669"/>
    <property type="project" value="UniProtKB-EC"/>
</dbReference>
<accession>A0A0D2A306</accession>
<protein>
    <recommendedName>
        <fullName evidence="8">D-xylulose reductase</fullName>
        <ecNumber evidence="8">1.1.1.9</ecNumber>
    </recommendedName>
    <alternativeName>
        <fullName evidence="9">Xylitol dehydrogenase A</fullName>
    </alternativeName>
</protein>
<organism evidence="12 13">
    <name type="scientific">Verruconis gallopava</name>
    <dbReference type="NCBI Taxonomy" id="253628"/>
    <lineage>
        <taxon>Eukaryota</taxon>
        <taxon>Fungi</taxon>
        <taxon>Dikarya</taxon>
        <taxon>Ascomycota</taxon>
        <taxon>Pezizomycotina</taxon>
        <taxon>Dothideomycetes</taxon>
        <taxon>Pleosporomycetidae</taxon>
        <taxon>Venturiales</taxon>
        <taxon>Sympoventuriaceae</taxon>
        <taxon>Verruconis</taxon>
    </lineage>
</organism>
<gene>
    <name evidence="12" type="ORF">PV09_07444</name>
</gene>
<dbReference type="AlphaFoldDB" id="A0A0D2A306"/>
<evidence type="ECO:0000256" key="2">
    <source>
        <dbReference type="ARBA" id="ARBA00008072"/>
    </source>
</evidence>